<feature type="domain" description="Heterokaryon incompatibility" evidence="1">
    <location>
        <begin position="67"/>
        <end position="188"/>
    </location>
</feature>
<evidence type="ECO:0000313" key="3">
    <source>
        <dbReference type="Proteomes" id="UP000800036"/>
    </source>
</evidence>
<reference evidence="2" key="1">
    <citation type="journal article" date="2020" name="Stud. Mycol.">
        <title>101 Dothideomycetes genomes: a test case for predicting lifestyles and emergence of pathogens.</title>
        <authorList>
            <person name="Haridas S."/>
            <person name="Albert R."/>
            <person name="Binder M."/>
            <person name="Bloem J."/>
            <person name="Labutti K."/>
            <person name="Salamov A."/>
            <person name="Andreopoulos B."/>
            <person name="Baker S."/>
            <person name="Barry K."/>
            <person name="Bills G."/>
            <person name="Bluhm B."/>
            <person name="Cannon C."/>
            <person name="Castanera R."/>
            <person name="Culley D."/>
            <person name="Daum C."/>
            <person name="Ezra D."/>
            <person name="Gonzalez J."/>
            <person name="Henrissat B."/>
            <person name="Kuo A."/>
            <person name="Liang C."/>
            <person name="Lipzen A."/>
            <person name="Lutzoni F."/>
            <person name="Magnuson J."/>
            <person name="Mondo S."/>
            <person name="Nolan M."/>
            <person name="Ohm R."/>
            <person name="Pangilinan J."/>
            <person name="Park H.-J."/>
            <person name="Ramirez L."/>
            <person name="Alfaro M."/>
            <person name="Sun H."/>
            <person name="Tritt A."/>
            <person name="Yoshinaga Y."/>
            <person name="Zwiers L.-H."/>
            <person name="Turgeon B."/>
            <person name="Goodwin S."/>
            <person name="Spatafora J."/>
            <person name="Crous P."/>
            <person name="Grigoriev I."/>
        </authorList>
    </citation>
    <scope>NUCLEOTIDE SEQUENCE</scope>
    <source>
        <strain evidence="2">CBS 107.79</strain>
    </source>
</reference>
<evidence type="ECO:0000313" key="2">
    <source>
        <dbReference type="EMBL" id="KAF1968211.1"/>
    </source>
</evidence>
<dbReference type="InterPro" id="IPR010730">
    <property type="entry name" value="HET"/>
</dbReference>
<dbReference type="AlphaFoldDB" id="A0A6A5UTA8"/>
<dbReference type="OrthoDB" id="5386682at2759"/>
<dbReference type="Proteomes" id="UP000800036">
    <property type="component" value="Unassembled WGS sequence"/>
</dbReference>
<evidence type="ECO:0000259" key="1">
    <source>
        <dbReference type="Pfam" id="PF06985"/>
    </source>
</evidence>
<dbReference type="EMBL" id="ML976723">
    <property type="protein sequence ID" value="KAF1968211.1"/>
    <property type="molecule type" value="Genomic_DNA"/>
</dbReference>
<organism evidence="2 3">
    <name type="scientific">Bimuria novae-zelandiae CBS 107.79</name>
    <dbReference type="NCBI Taxonomy" id="1447943"/>
    <lineage>
        <taxon>Eukaryota</taxon>
        <taxon>Fungi</taxon>
        <taxon>Dikarya</taxon>
        <taxon>Ascomycota</taxon>
        <taxon>Pezizomycotina</taxon>
        <taxon>Dothideomycetes</taxon>
        <taxon>Pleosporomycetidae</taxon>
        <taxon>Pleosporales</taxon>
        <taxon>Massarineae</taxon>
        <taxon>Didymosphaeriaceae</taxon>
        <taxon>Bimuria</taxon>
    </lineage>
</organism>
<dbReference type="Pfam" id="PF06985">
    <property type="entry name" value="HET"/>
    <property type="match status" value="1"/>
</dbReference>
<proteinExistence type="predicted"/>
<dbReference type="PANTHER" id="PTHR24148">
    <property type="entry name" value="ANKYRIN REPEAT DOMAIN-CONTAINING PROTEIN 39 HOMOLOG-RELATED"/>
    <property type="match status" value="1"/>
</dbReference>
<dbReference type="PANTHER" id="PTHR24148:SF73">
    <property type="entry name" value="HET DOMAIN PROTEIN (AFU_ORTHOLOGUE AFUA_8G01020)"/>
    <property type="match status" value="1"/>
</dbReference>
<keyword evidence="3" id="KW-1185">Reference proteome</keyword>
<sequence length="300" mass="35557">MPRNTTQIDENAEIYQDKHCLLPLEDGTFSIRLVTIFPDLLDSGDGNSILQCDLRTATFDNAKLQQYTCLLYVWNHPTLNDEEVAQGRSRKYRIRLNDRPFTVGRNLHDFLETARIMPLWYPDNRYQPFWIEAICINQSEKAELSNQVQRMNDIYSSAKGVITWLGKDRDLANFLRELQKQYKIRLEMEKRGEYLDNRRNHLFAPADPPGRRILPGRGVFLREENNHQERRLFGTFQTGDGGVLFKKKKNRHARTKFNRRVRRQLIKKVRNRFQTFQTCHRVPGKLSRRRPAPESPLVWK</sequence>
<name>A0A6A5UTA8_9PLEO</name>
<gene>
    <name evidence="2" type="ORF">BU23DRAFT_268620</name>
</gene>
<dbReference type="InterPro" id="IPR052895">
    <property type="entry name" value="HetReg/Transcr_Mod"/>
</dbReference>
<accession>A0A6A5UTA8</accession>
<protein>
    <recommendedName>
        <fullName evidence="1">Heterokaryon incompatibility domain-containing protein</fullName>
    </recommendedName>
</protein>